<dbReference type="GeneID" id="19115421"/>
<reference evidence="2 3" key="1">
    <citation type="journal article" date="2012" name="PLoS Pathog.">
        <title>Diverse lifestyles and strategies of plant pathogenesis encoded in the genomes of eighteen Dothideomycetes fungi.</title>
        <authorList>
            <person name="Ohm R.A."/>
            <person name="Feau N."/>
            <person name="Henrissat B."/>
            <person name="Schoch C.L."/>
            <person name="Horwitz B.A."/>
            <person name="Barry K.W."/>
            <person name="Condon B.J."/>
            <person name="Copeland A.C."/>
            <person name="Dhillon B."/>
            <person name="Glaser F."/>
            <person name="Hesse C.N."/>
            <person name="Kosti I."/>
            <person name="LaButti K."/>
            <person name="Lindquist E.A."/>
            <person name="Lucas S."/>
            <person name="Salamov A.A."/>
            <person name="Bradshaw R.E."/>
            <person name="Ciuffetti L."/>
            <person name="Hamelin R.C."/>
            <person name="Kema G.H.J."/>
            <person name="Lawrence C."/>
            <person name="Scott J.A."/>
            <person name="Spatafora J.W."/>
            <person name="Turgeon B.G."/>
            <person name="de Wit P.J.G.M."/>
            <person name="Zhong S."/>
            <person name="Goodwin S.B."/>
            <person name="Grigoriev I.V."/>
        </authorList>
    </citation>
    <scope>NUCLEOTIDE SEQUENCE [LARGE SCALE GENOMIC DNA]</scope>
    <source>
        <strain evidence="2 3">UAMH 10762</strain>
    </source>
</reference>
<evidence type="ECO:0000313" key="3">
    <source>
        <dbReference type="Proteomes" id="UP000011761"/>
    </source>
</evidence>
<protein>
    <submittedName>
        <fullName evidence="2">Uncharacterized protein</fullName>
    </submittedName>
</protein>
<dbReference type="AlphaFoldDB" id="M2MST1"/>
<dbReference type="EMBL" id="KB445558">
    <property type="protein sequence ID" value="EMC94558.1"/>
    <property type="molecule type" value="Genomic_DNA"/>
</dbReference>
<feature type="region of interest" description="Disordered" evidence="1">
    <location>
        <begin position="184"/>
        <end position="210"/>
    </location>
</feature>
<evidence type="ECO:0000256" key="1">
    <source>
        <dbReference type="SAM" id="MobiDB-lite"/>
    </source>
</evidence>
<organism evidence="2 3">
    <name type="scientific">Baudoinia panamericana (strain UAMH 10762)</name>
    <name type="common">Angels' share fungus</name>
    <name type="synonym">Baudoinia compniacensis (strain UAMH 10762)</name>
    <dbReference type="NCBI Taxonomy" id="717646"/>
    <lineage>
        <taxon>Eukaryota</taxon>
        <taxon>Fungi</taxon>
        <taxon>Dikarya</taxon>
        <taxon>Ascomycota</taxon>
        <taxon>Pezizomycotina</taxon>
        <taxon>Dothideomycetes</taxon>
        <taxon>Dothideomycetidae</taxon>
        <taxon>Mycosphaerellales</taxon>
        <taxon>Teratosphaeriaceae</taxon>
        <taxon>Baudoinia</taxon>
    </lineage>
</organism>
<sequence length="278" mass="31388">MASRPLDSVLASEQPVQHADKTARYREEIEARTLAGESCKQISDALLARGIVLSDKTISRRRIEWGFRQRAENKMKGRSAPRPGKSHSARWRERSERTKQILMQLTAEGKPAEQIAEHCESQGIVFKAGVRTVWRLQAHYGLIPYDEDRAKARGAYRKQAVNHPKPLRQKKSMANVLENGQRSETLHYPSNCSFGPKRGVTGRQPSAQSNLDMSDDVVQIDSDIPDAEPLDTRWGDEMQFTSAADEFNASHNISEPIPGQAPRPRPAVLFQRIRRTAR</sequence>
<feature type="region of interest" description="Disordered" evidence="1">
    <location>
        <begin position="1"/>
        <end position="22"/>
    </location>
</feature>
<dbReference type="KEGG" id="bcom:BAUCODRAFT_551835"/>
<dbReference type="Proteomes" id="UP000011761">
    <property type="component" value="Unassembled WGS sequence"/>
</dbReference>
<keyword evidence="3" id="KW-1185">Reference proteome</keyword>
<dbReference type="OrthoDB" id="3635128at2759"/>
<proteinExistence type="predicted"/>
<dbReference type="eggNOG" id="ENOG502TGS6">
    <property type="taxonomic scope" value="Eukaryota"/>
</dbReference>
<feature type="compositionally biased region" description="Basic residues" evidence="1">
    <location>
        <begin position="76"/>
        <end position="89"/>
    </location>
</feature>
<gene>
    <name evidence="2" type="ORF">BAUCODRAFT_551835</name>
</gene>
<evidence type="ECO:0000313" key="2">
    <source>
        <dbReference type="EMBL" id="EMC94558.1"/>
    </source>
</evidence>
<dbReference type="HOGENOM" id="CLU_1001106_0_0_1"/>
<dbReference type="RefSeq" id="XP_007678370.1">
    <property type="nucleotide sequence ID" value="XM_007680180.1"/>
</dbReference>
<accession>M2MST1</accession>
<name>M2MST1_BAUPA</name>
<feature type="compositionally biased region" description="Polar residues" evidence="1">
    <location>
        <begin position="184"/>
        <end position="193"/>
    </location>
</feature>
<feature type="region of interest" description="Disordered" evidence="1">
    <location>
        <begin position="73"/>
        <end position="95"/>
    </location>
</feature>